<name>A0ABR0Y3N7_HUSHU</name>
<reference evidence="3 4" key="1">
    <citation type="submission" date="2021-05" db="EMBL/GenBank/DDBJ databases">
        <authorList>
            <person name="Zahm M."/>
            <person name="Klopp C."/>
            <person name="Cabau C."/>
            <person name="Kuhl H."/>
            <person name="Suciu R."/>
            <person name="Ciorpac M."/>
            <person name="Holostenco D."/>
            <person name="Gessner J."/>
            <person name="Wuertz S."/>
            <person name="Hohne C."/>
            <person name="Stock M."/>
            <person name="Gislard M."/>
            <person name="Lluch J."/>
            <person name="Milhes M."/>
            <person name="Lampietro C."/>
            <person name="Lopez Roques C."/>
            <person name="Donnadieu C."/>
            <person name="Du K."/>
            <person name="Schartl M."/>
            <person name="Guiguen Y."/>
        </authorList>
    </citation>
    <scope>NUCLEOTIDE SEQUENCE [LARGE SCALE GENOMIC DNA]</scope>
    <source>
        <strain evidence="3">Hh-F2</strain>
        <tissue evidence="3">Blood</tissue>
    </source>
</reference>
<keyword evidence="2" id="KW-1133">Transmembrane helix</keyword>
<protein>
    <submittedName>
        <fullName evidence="3">Transmembrane protein 79-like</fullName>
    </submittedName>
</protein>
<dbReference type="Proteomes" id="UP001369086">
    <property type="component" value="Unassembled WGS sequence"/>
</dbReference>
<dbReference type="PANTHER" id="PTHR31004:SF1">
    <property type="entry name" value="TRANSMEMBRANE PROTEIN 79"/>
    <property type="match status" value="1"/>
</dbReference>
<dbReference type="EMBL" id="JAHFZB010000051">
    <property type="protein sequence ID" value="KAK6467015.1"/>
    <property type="molecule type" value="Genomic_DNA"/>
</dbReference>
<evidence type="ECO:0000313" key="4">
    <source>
        <dbReference type="Proteomes" id="UP001369086"/>
    </source>
</evidence>
<feature type="transmembrane region" description="Helical" evidence="2">
    <location>
        <begin position="309"/>
        <end position="331"/>
    </location>
</feature>
<keyword evidence="4" id="KW-1185">Reference proteome</keyword>
<organism evidence="3 4">
    <name type="scientific">Huso huso</name>
    <name type="common">Beluga</name>
    <name type="synonym">Acipenser huso</name>
    <dbReference type="NCBI Taxonomy" id="61971"/>
    <lineage>
        <taxon>Eukaryota</taxon>
        <taxon>Metazoa</taxon>
        <taxon>Chordata</taxon>
        <taxon>Craniata</taxon>
        <taxon>Vertebrata</taxon>
        <taxon>Euteleostomi</taxon>
        <taxon>Actinopterygii</taxon>
        <taxon>Chondrostei</taxon>
        <taxon>Acipenseriformes</taxon>
        <taxon>Acipenseridae</taxon>
        <taxon>Huso</taxon>
    </lineage>
</organism>
<keyword evidence="2" id="KW-0812">Transmembrane</keyword>
<dbReference type="Pfam" id="PF01124">
    <property type="entry name" value="MAPEG"/>
    <property type="match status" value="1"/>
</dbReference>
<feature type="compositionally biased region" description="Basic and acidic residues" evidence="1">
    <location>
        <begin position="36"/>
        <end position="52"/>
    </location>
</feature>
<feature type="compositionally biased region" description="Polar residues" evidence="1">
    <location>
        <begin position="1"/>
        <end position="20"/>
    </location>
</feature>
<proteinExistence type="predicted"/>
<comment type="caution">
    <text evidence="3">The sequence shown here is derived from an EMBL/GenBank/DDBJ whole genome shotgun (WGS) entry which is preliminary data.</text>
</comment>
<accession>A0ABR0Y3N7</accession>
<feature type="region of interest" description="Disordered" evidence="1">
    <location>
        <begin position="1"/>
        <end position="79"/>
    </location>
</feature>
<gene>
    <name evidence="3" type="ORF">HHUSO_G35371</name>
</gene>
<evidence type="ECO:0000256" key="2">
    <source>
        <dbReference type="SAM" id="Phobius"/>
    </source>
</evidence>
<feature type="transmembrane region" description="Helical" evidence="2">
    <location>
        <begin position="281"/>
        <end position="303"/>
    </location>
</feature>
<dbReference type="PANTHER" id="PTHR31004">
    <property type="entry name" value="TRANSMEMBRANE PROTEIN 79"/>
    <property type="match status" value="1"/>
</dbReference>
<sequence length="357" mass="38357">MLSRTEQQASLLANTQTNKDPTPGGEGAWSPVQRPGENEGSRAHMGLSDDAKLATGSLSQATPGEGAGEKPEREMETEDGQEVNEMPEVAAQVFSPSVQIVTPPCSLRKRKEAEAYEIEEAHPFLAPQKEPLHGLYEDWPEGADSLPPQKPSGCCGGRCDCCSYSSLKATASLAGALLIAPLLLYGGFVFLPFDAPILSGAPSAVIYTLRCAAFATVPIVLGIAVHGISQLCSSSLDPFGDRKQEVEVHRRFVNQSVSLLVLFVLNLAVLSTYLDSKTLKLVPLLSGLFGLARLIYWLAFAIGSNFRSFGFGLTYFPIVAMLGANIFFMFVQQGGGLVRYRGRNHDPLVPQAKILGL</sequence>
<evidence type="ECO:0000313" key="3">
    <source>
        <dbReference type="EMBL" id="KAK6467015.1"/>
    </source>
</evidence>
<keyword evidence="2" id="KW-0472">Membrane</keyword>
<feature type="transmembrane region" description="Helical" evidence="2">
    <location>
        <begin position="171"/>
        <end position="193"/>
    </location>
</feature>
<feature type="transmembrane region" description="Helical" evidence="2">
    <location>
        <begin position="205"/>
        <end position="228"/>
    </location>
</feature>
<dbReference type="InterPro" id="IPR001129">
    <property type="entry name" value="Membr-assoc_MAPEG"/>
</dbReference>
<evidence type="ECO:0000256" key="1">
    <source>
        <dbReference type="SAM" id="MobiDB-lite"/>
    </source>
</evidence>
<feature type="transmembrane region" description="Helical" evidence="2">
    <location>
        <begin position="252"/>
        <end position="274"/>
    </location>
</feature>
<feature type="non-terminal residue" evidence="3">
    <location>
        <position position="357"/>
    </location>
</feature>